<sequence length="75" mass="8553">MVRELLGSLTQEQLKTVTEKKGDSALHLAARRKDVEMLRILVDYGTNVDIQNVSEFLVEDFSVSEDVLLLRSYLI</sequence>
<evidence type="ECO:0000313" key="2">
    <source>
        <dbReference type="EMBL" id="KAG8227343.1"/>
    </source>
</evidence>
<comment type="caution">
    <text evidence="2">The sequence shown here is derived from an EMBL/GenBank/DDBJ whole genome shotgun (WGS) entry which is preliminary data.</text>
</comment>
<proteinExistence type="predicted"/>
<dbReference type="InterPro" id="IPR036770">
    <property type="entry name" value="Ankyrin_rpt-contain_sf"/>
</dbReference>
<accession>A0A8K0NZN5</accession>
<dbReference type="PROSITE" id="PS50297">
    <property type="entry name" value="ANK_REP_REGION"/>
    <property type="match status" value="1"/>
</dbReference>
<dbReference type="Proteomes" id="UP000792457">
    <property type="component" value="Unassembled WGS sequence"/>
</dbReference>
<evidence type="ECO:0000256" key="1">
    <source>
        <dbReference type="PROSITE-ProRule" id="PRU00023"/>
    </source>
</evidence>
<dbReference type="OrthoDB" id="7739385at2759"/>
<evidence type="ECO:0000313" key="3">
    <source>
        <dbReference type="Proteomes" id="UP000792457"/>
    </source>
</evidence>
<name>A0A8K0NZN5_LADFU</name>
<keyword evidence="3" id="KW-1185">Reference proteome</keyword>
<protein>
    <submittedName>
        <fullName evidence="2">Uncharacterized protein</fullName>
    </submittedName>
</protein>
<dbReference type="Gene3D" id="1.25.40.20">
    <property type="entry name" value="Ankyrin repeat-containing domain"/>
    <property type="match status" value="1"/>
</dbReference>
<dbReference type="AlphaFoldDB" id="A0A8K0NZN5"/>
<dbReference type="InterPro" id="IPR002110">
    <property type="entry name" value="Ankyrin_rpt"/>
</dbReference>
<feature type="repeat" description="ANK" evidence="1">
    <location>
        <begin position="21"/>
        <end position="53"/>
    </location>
</feature>
<reference evidence="2" key="1">
    <citation type="submission" date="2013-04" db="EMBL/GenBank/DDBJ databases">
        <authorList>
            <person name="Qu J."/>
            <person name="Murali S.C."/>
            <person name="Bandaranaike D."/>
            <person name="Bellair M."/>
            <person name="Blankenburg K."/>
            <person name="Chao H."/>
            <person name="Dinh H."/>
            <person name="Doddapaneni H."/>
            <person name="Downs B."/>
            <person name="Dugan-Rocha S."/>
            <person name="Elkadiri S."/>
            <person name="Gnanaolivu R.D."/>
            <person name="Hernandez B."/>
            <person name="Javaid M."/>
            <person name="Jayaseelan J.C."/>
            <person name="Lee S."/>
            <person name="Li M."/>
            <person name="Ming W."/>
            <person name="Munidasa M."/>
            <person name="Muniz J."/>
            <person name="Nguyen L."/>
            <person name="Ongeri F."/>
            <person name="Osuji N."/>
            <person name="Pu L.-L."/>
            <person name="Puazo M."/>
            <person name="Qu C."/>
            <person name="Quiroz J."/>
            <person name="Raj R."/>
            <person name="Weissenberger G."/>
            <person name="Xin Y."/>
            <person name="Zou X."/>
            <person name="Han Y."/>
            <person name="Richards S."/>
            <person name="Worley K."/>
            <person name="Muzny D."/>
            <person name="Gibbs R."/>
        </authorList>
    </citation>
    <scope>NUCLEOTIDE SEQUENCE</scope>
    <source>
        <strain evidence="2">Sampled in the wild</strain>
    </source>
</reference>
<keyword evidence="1" id="KW-0040">ANK repeat</keyword>
<dbReference type="SUPFAM" id="SSF48403">
    <property type="entry name" value="Ankyrin repeat"/>
    <property type="match status" value="1"/>
</dbReference>
<dbReference type="EMBL" id="KZ308321">
    <property type="protein sequence ID" value="KAG8227343.1"/>
    <property type="molecule type" value="Genomic_DNA"/>
</dbReference>
<dbReference type="SMART" id="SM00248">
    <property type="entry name" value="ANK"/>
    <property type="match status" value="1"/>
</dbReference>
<gene>
    <name evidence="2" type="ORF">J437_LFUL003332</name>
</gene>
<dbReference type="PROSITE" id="PS50088">
    <property type="entry name" value="ANK_REPEAT"/>
    <property type="match status" value="1"/>
</dbReference>
<dbReference type="Pfam" id="PF00023">
    <property type="entry name" value="Ank"/>
    <property type="match status" value="1"/>
</dbReference>
<organism evidence="2 3">
    <name type="scientific">Ladona fulva</name>
    <name type="common">Scarce chaser dragonfly</name>
    <name type="synonym">Libellula fulva</name>
    <dbReference type="NCBI Taxonomy" id="123851"/>
    <lineage>
        <taxon>Eukaryota</taxon>
        <taxon>Metazoa</taxon>
        <taxon>Ecdysozoa</taxon>
        <taxon>Arthropoda</taxon>
        <taxon>Hexapoda</taxon>
        <taxon>Insecta</taxon>
        <taxon>Pterygota</taxon>
        <taxon>Palaeoptera</taxon>
        <taxon>Odonata</taxon>
        <taxon>Epiprocta</taxon>
        <taxon>Anisoptera</taxon>
        <taxon>Libelluloidea</taxon>
        <taxon>Libellulidae</taxon>
        <taxon>Ladona</taxon>
    </lineage>
</organism>
<reference evidence="2" key="2">
    <citation type="submission" date="2017-10" db="EMBL/GenBank/DDBJ databases">
        <title>Ladona fulva Genome sequencing and assembly.</title>
        <authorList>
            <person name="Murali S."/>
            <person name="Richards S."/>
            <person name="Bandaranaike D."/>
            <person name="Bellair M."/>
            <person name="Blankenburg K."/>
            <person name="Chao H."/>
            <person name="Dinh H."/>
            <person name="Doddapaneni H."/>
            <person name="Dugan-Rocha S."/>
            <person name="Elkadiri S."/>
            <person name="Gnanaolivu R."/>
            <person name="Hernandez B."/>
            <person name="Skinner E."/>
            <person name="Javaid M."/>
            <person name="Lee S."/>
            <person name="Li M."/>
            <person name="Ming W."/>
            <person name="Munidasa M."/>
            <person name="Muniz J."/>
            <person name="Nguyen L."/>
            <person name="Hughes D."/>
            <person name="Osuji N."/>
            <person name="Pu L.-L."/>
            <person name="Puazo M."/>
            <person name="Qu C."/>
            <person name="Quiroz J."/>
            <person name="Raj R."/>
            <person name="Weissenberger G."/>
            <person name="Xin Y."/>
            <person name="Zou X."/>
            <person name="Han Y."/>
            <person name="Worley K."/>
            <person name="Muzny D."/>
            <person name="Gibbs R."/>
        </authorList>
    </citation>
    <scope>NUCLEOTIDE SEQUENCE</scope>
    <source>
        <strain evidence="2">Sampled in the wild</strain>
    </source>
</reference>